<dbReference type="Gene3D" id="2.120.10.80">
    <property type="entry name" value="Kelch-type beta propeller"/>
    <property type="match status" value="2"/>
</dbReference>
<organism evidence="4 5">
    <name type="scientific">Caulochytrium protostelioides</name>
    <dbReference type="NCBI Taxonomy" id="1555241"/>
    <lineage>
        <taxon>Eukaryota</taxon>
        <taxon>Fungi</taxon>
        <taxon>Fungi incertae sedis</taxon>
        <taxon>Chytridiomycota</taxon>
        <taxon>Chytridiomycota incertae sedis</taxon>
        <taxon>Chytridiomycetes</taxon>
        <taxon>Caulochytriales</taxon>
        <taxon>Caulochytriaceae</taxon>
        <taxon>Caulochytrium</taxon>
    </lineage>
</organism>
<sequence length="370" mass="38474">MTTQLLAYDPRRRRLAMLAAAPGAASSGPRPSIGGSLTFVPAGTPAARALPTPCLLAFGGSDSAFSRHRDLWAFDLARHTWTPIKPALPPPPAAAAAAAAAETPSYMEHHACVFDAARDRIVLTGGYRDAKGERAAWSFHLRRLAWRRERAPCPVEMMRHTCRLVGDVVYHVGGWARWPGTSTWKPQTGVWAYDLVRETWTTVPLAWPSPAIAATDAAAAASRSSGVLPHSAFAAAPVPGGLLIMGGHADIDGADAAAPRGGPASPKSTTSSAPVSRASQSKSLQLRCLSDAFYLAFPRRPAGAASGAAPPSALAGAASTPLATPSASAAAPSSARLATPGHRGAPAPWSKRPLAPSPSDDSRYTKRTRA</sequence>
<feature type="compositionally biased region" description="Low complexity" evidence="3">
    <location>
        <begin position="254"/>
        <end position="276"/>
    </location>
</feature>
<proteinExistence type="predicted"/>
<accession>A0A4P9WS42</accession>
<dbReference type="EMBL" id="ML010431">
    <property type="protein sequence ID" value="RKO96061.1"/>
    <property type="molecule type" value="Genomic_DNA"/>
</dbReference>
<evidence type="ECO:0000256" key="3">
    <source>
        <dbReference type="SAM" id="MobiDB-lite"/>
    </source>
</evidence>
<evidence type="ECO:0000313" key="5">
    <source>
        <dbReference type="Proteomes" id="UP000268535"/>
    </source>
</evidence>
<reference evidence="5" key="1">
    <citation type="journal article" date="2018" name="Nat. Microbiol.">
        <title>Leveraging single-cell genomics to expand the fungal tree of life.</title>
        <authorList>
            <person name="Ahrendt S.R."/>
            <person name="Quandt C.A."/>
            <person name="Ciobanu D."/>
            <person name="Clum A."/>
            <person name="Salamov A."/>
            <person name="Andreopoulos B."/>
            <person name="Cheng J.F."/>
            <person name="Woyke T."/>
            <person name="Pelin A."/>
            <person name="Henrissat B."/>
            <person name="Reynolds N.K."/>
            <person name="Benny G.L."/>
            <person name="Smith M.E."/>
            <person name="James T.Y."/>
            <person name="Grigoriev I.V."/>
        </authorList>
    </citation>
    <scope>NUCLEOTIDE SEQUENCE [LARGE SCALE GENOMIC DNA]</scope>
    <source>
        <strain evidence="5">ATCC 52028</strain>
    </source>
</reference>
<evidence type="ECO:0000313" key="4">
    <source>
        <dbReference type="EMBL" id="RKO96061.1"/>
    </source>
</evidence>
<feature type="region of interest" description="Disordered" evidence="3">
    <location>
        <begin position="254"/>
        <end position="280"/>
    </location>
</feature>
<evidence type="ECO:0008006" key="6">
    <source>
        <dbReference type="Google" id="ProtNLM"/>
    </source>
</evidence>
<keyword evidence="2" id="KW-0677">Repeat</keyword>
<dbReference type="PANTHER" id="PTHR46093">
    <property type="entry name" value="ACYL-COA-BINDING DOMAIN-CONTAINING PROTEIN 5"/>
    <property type="match status" value="1"/>
</dbReference>
<dbReference type="AlphaFoldDB" id="A0A4P9WS42"/>
<protein>
    <recommendedName>
        <fullName evidence="6">Galactose oxidase</fullName>
    </recommendedName>
</protein>
<dbReference type="SUPFAM" id="SSF117281">
    <property type="entry name" value="Kelch motif"/>
    <property type="match status" value="1"/>
</dbReference>
<feature type="region of interest" description="Disordered" evidence="3">
    <location>
        <begin position="305"/>
        <end position="370"/>
    </location>
</feature>
<dbReference type="InterPro" id="IPR015915">
    <property type="entry name" value="Kelch-typ_b-propeller"/>
</dbReference>
<keyword evidence="1" id="KW-0880">Kelch repeat</keyword>
<name>A0A4P9WS42_9FUNG</name>
<feature type="compositionally biased region" description="Low complexity" evidence="3">
    <location>
        <begin position="305"/>
        <end position="340"/>
    </location>
</feature>
<gene>
    <name evidence="4" type="ORF">CAUPRSCDRAFT_12238</name>
</gene>
<dbReference type="Proteomes" id="UP000268535">
    <property type="component" value="Unassembled WGS sequence"/>
</dbReference>
<evidence type="ECO:0000256" key="1">
    <source>
        <dbReference type="ARBA" id="ARBA00022441"/>
    </source>
</evidence>
<dbReference type="PANTHER" id="PTHR46093:SF18">
    <property type="entry name" value="FIBRONECTIN TYPE-III DOMAIN-CONTAINING PROTEIN"/>
    <property type="match status" value="1"/>
</dbReference>
<evidence type="ECO:0000256" key="2">
    <source>
        <dbReference type="ARBA" id="ARBA00022737"/>
    </source>
</evidence>